<gene>
    <name evidence="1" type="ORF">TbgDal_XI5660</name>
</gene>
<dbReference type="Proteomes" id="UP000002316">
    <property type="component" value="Chromosome 11"/>
</dbReference>
<protein>
    <submittedName>
        <fullName evidence="1">Uncharacterized protein</fullName>
    </submittedName>
</protein>
<dbReference type="KEGG" id="tbg:TbgDal_XI5660"/>
<name>D0A6Z7_TRYB9</name>
<proteinExistence type="predicted"/>
<sequence>MEKQTKRKGGDVKKRKRRAVPRSLWAACDGKHTSKRFLLHLLPGFLFSFYFSKHTFPSYFLSSSNLVPFPLPHYCVVEDLRGRNLGCTTRWCEEERLGTDKKKQKQTKKCRVTCLTFCYPRKWVGSKRENLCGGRNGETAWVFCTL</sequence>
<evidence type="ECO:0000313" key="1">
    <source>
        <dbReference type="EMBL" id="CBH17448.1"/>
    </source>
</evidence>
<evidence type="ECO:0000313" key="2">
    <source>
        <dbReference type="Proteomes" id="UP000002316"/>
    </source>
</evidence>
<dbReference type="GeneID" id="23867570"/>
<reference evidence="2" key="1">
    <citation type="journal article" date="2010" name="PLoS Negl. Trop. Dis.">
        <title>The genome sequence of Trypanosoma brucei gambiense, causative agent of chronic human african trypanosomiasis.</title>
        <authorList>
            <person name="Jackson A.P."/>
            <person name="Sanders M."/>
            <person name="Berry A."/>
            <person name="McQuillan J."/>
            <person name="Aslett M.A."/>
            <person name="Quail M.A."/>
            <person name="Chukualim B."/>
            <person name="Capewell P."/>
            <person name="MacLeod A."/>
            <person name="Melville S.E."/>
            <person name="Gibson W."/>
            <person name="Barry J.D."/>
            <person name="Berriman M."/>
            <person name="Hertz-Fowler C."/>
        </authorList>
    </citation>
    <scope>NUCLEOTIDE SEQUENCE [LARGE SCALE GENOMIC DNA]</scope>
    <source>
        <strain evidence="2">MHOM/CI/86/DAL972</strain>
    </source>
</reference>
<dbReference type="RefSeq" id="XP_011779712.1">
    <property type="nucleotide sequence ID" value="XM_011781410.1"/>
</dbReference>
<accession>D0A6Z7</accession>
<organism evidence="1 2">
    <name type="scientific">Trypanosoma brucei gambiense (strain MHOM/CI/86/DAL972)</name>
    <dbReference type="NCBI Taxonomy" id="679716"/>
    <lineage>
        <taxon>Eukaryota</taxon>
        <taxon>Discoba</taxon>
        <taxon>Euglenozoa</taxon>
        <taxon>Kinetoplastea</taxon>
        <taxon>Metakinetoplastina</taxon>
        <taxon>Trypanosomatida</taxon>
        <taxon>Trypanosomatidae</taxon>
        <taxon>Trypanosoma</taxon>
    </lineage>
</organism>
<dbReference type="AlphaFoldDB" id="D0A6Z7"/>
<dbReference type="EMBL" id="FN554974">
    <property type="protein sequence ID" value="CBH17448.1"/>
    <property type="molecule type" value="Genomic_DNA"/>
</dbReference>